<feature type="transmembrane region" description="Helical" evidence="3">
    <location>
        <begin position="583"/>
        <end position="603"/>
    </location>
</feature>
<feature type="chain" id="PRO_5032920352" description="FimV N-terminal domain-containing protein" evidence="4">
    <location>
        <begin position="23"/>
        <end position="1027"/>
    </location>
</feature>
<keyword evidence="1" id="KW-0175">Coiled coil</keyword>
<feature type="compositionally biased region" description="Low complexity" evidence="2">
    <location>
        <begin position="830"/>
        <end position="839"/>
    </location>
</feature>
<dbReference type="InterPro" id="IPR020012">
    <property type="entry name" value="LysM_FimV"/>
</dbReference>
<feature type="signal peptide" evidence="4">
    <location>
        <begin position="1"/>
        <end position="22"/>
    </location>
</feature>
<dbReference type="InterPro" id="IPR057840">
    <property type="entry name" value="FimV_N"/>
</dbReference>
<feature type="coiled-coil region" evidence="1">
    <location>
        <begin position="315"/>
        <end position="370"/>
    </location>
</feature>
<feature type="compositionally biased region" description="Basic and acidic residues" evidence="2">
    <location>
        <begin position="814"/>
        <end position="824"/>
    </location>
</feature>
<dbReference type="AlphaFoldDB" id="A0A831RH74"/>
<feature type="region of interest" description="Disordered" evidence="2">
    <location>
        <begin position="625"/>
        <end position="649"/>
    </location>
</feature>
<evidence type="ECO:0000256" key="2">
    <source>
        <dbReference type="SAM" id="MobiDB-lite"/>
    </source>
</evidence>
<evidence type="ECO:0000259" key="5">
    <source>
        <dbReference type="Pfam" id="PF25800"/>
    </source>
</evidence>
<dbReference type="Gene3D" id="1.20.58.2200">
    <property type="match status" value="1"/>
</dbReference>
<feature type="compositionally biased region" description="Low complexity" evidence="2">
    <location>
        <begin position="432"/>
        <end position="442"/>
    </location>
</feature>
<evidence type="ECO:0000256" key="1">
    <source>
        <dbReference type="SAM" id="Coils"/>
    </source>
</evidence>
<evidence type="ECO:0000313" key="6">
    <source>
        <dbReference type="EMBL" id="HEB95187.1"/>
    </source>
</evidence>
<feature type="compositionally biased region" description="Low complexity" evidence="2">
    <location>
        <begin position="523"/>
        <end position="565"/>
    </location>
</feature>
<dbReference type="InterPro" id="IPR020011">
    <property type="entry name" value="FimV_C"/>
</dbReference>
<dbReference type="InterPro" id="IPR018392">
    <property type="entry name" value="LysM"/>
</dbReference>
<comment type="caution">
    <text evidence="6">The sequence shown here is derived from an EMBL/GenBank/DDBJ whole genome shotgun (WGS) entry which is preliminary data.</text>
</comment>
<keyword evidence="3" id="KW-0472">Membrane</keyword>
<sequence length="1027" mass="107116">MVRKLSLAIAVALGVSSFGANALGLGELRSKSALNEYFNAEIELLSLGNEEIEDIRVNLANAEAFRKAGIERPYYLSQLRFKPMRLPDGRGVIRVTSRDPVVEPFLDFLLEVNWPKGRLLREYTVLLDPPVTLARRPAPVSRPAAELARPAAPAATAGTGAAGGYGAAGEYGPTRRNDTLWGIASRLRPQGATQEQMMMALFQANPEAFIRRNINNLKVGQILRVPAREQILAMTPAQARQAFRDQVNEWRAARPAVAAGPQPAAAPATAQAPAAGTTTAPAEPVPEAELKIATARPAGEGEAGPAESKDPTAVVAQLKQELLASEEARQSALEEGRELQSRVKDLEAQLADLQRLVTLQNNQLAQLQAALSETGDVEQEGMAAETTTTAEVMPEEGGGESAPLADTGEEGAAGTEQPGPGMEPVAAEEEGAAAGAGTEAAGIDQAAAEGETGETVTAAGEMTEESGTTTAAAGEEATPEMEAGTETVIAAAGAGADEEAGASGEEEVPATDEETVVVEEGETGAAVGMESGDITEPAPAATDTAEPVTAEAEPTGTEAEAPVAAVPPKKPALLDRLMSDPNLMMGAAAGGGVLLLAIIWAAVSRRRRARDEEFQESILVNTMEEEGDETALASEGPASHPTEETSFLSDFSPSDIDALQEETGEVDPVAEADVYIAYGRYKQAEELIGQALEREPERTDLMLKLAEVLYATKDEEGFTRLAERASETGMPDKDPASWEKLVSMGSKIAPSSQLFAAGALAGGIAAGGAAATPEEQTGDTSAETAESLGDAFEGLDDLDNLDLGDLGELAGNGETKDPAEKAGEEEPLAGGLDFDLDLGTQAAAESEAGASRDTESEEEPEFDLASLEDTGTLSLDDLASELVESGEDSEAAAPPPQEEVEELESTVLDFSTEPATEAGQQEETLSLDGIELEPAQEETSGPGAGTADATSDEVISLDELEVDETISELEGEVGEEEADEVNTKLDLARAYVDMGDSEGARSILDEVVEEGNETQQDEARKLMEALG</sequence>
<feature type="region of interest" description="Disordered" evidence="2">
    <location>
        <begin position="494"/>
        <end position="565"/>
    </location>
</feature>
<dbReference type="InterPro" id="IPR011990">
    <property type="entry name" value="TPR-like_helical_dom_sf"/>
</dbReference>
<evidence type="ECO:0000256" key="4">
    <source>
        <dbReference type="SAM" id="SignalP"/>
    </source>
</evidence>
<feature type="compositionally biased region" description="Low complexity" evidence="2">
    <location>
        <begin position="457"/>
        <end position="482"/>
    </location>
</feature>
<feature type="region of interest" description="Disordered" evidence="2">
    <location>
        <begin position="794"/>
        <end position="949"/>
    </location>
</feature>
<proteinExistence type="predicted"/>
<dbReference type="NCBIfam" id="TIGR03505">
    <property type="entry name" value="FimV_core"/>
    <property type="match status" value="1"/>
</dbReference>
<dbReference type="Gene3D" id="1.25.40.10">
    <property type="entry name" value="Tetratricopeptide repeat domain"/>
    <property type="match status" value="1"/>
</dbReference>
<evidence type="ECO:0000256" key="3">
    <source>
        <dbReference type="SAM" id="Phobius"/>
    </source>
</evidence>
<feature type="domain" description="FimV N-terminal" evidence="5">
    <location>
        <begin position="23"/>
        <end position="130"/>
    </location>
</feature>
<feature type="compositionally biased region" description="Acidic residues" evidence="2">
    <location>
        <begin position="496"/>
        <end position="522"/>
    </location>
</feature>
<feature type="compositionally biased region" description="Low complexity" evidence="2">
    <location>
        <begin position="803"/>
        <end position="813"/>
    </location>
</feature>
<dbReference type="NCBIfam" id="TIGR03504">
    <property type="entry name" value="FimV_Cterm"/>
    <property type="match status" value="1"/>
</dbReference>
<dbReference type="EMBL" id="DRKP01000023">
    <property type="protein sequence ID" value="HEB95187.1"/>
    <property type="molecule type" value="Genomic_DNA"/>
</dbReference>
<gene>
    <name evidence="6" type="ORF">ENI96_01990</name>
</gene>
<dbReference type="InterPro" id="IPR038440">
    <property type="entry name" value="FimV_C_sf"/>
</dbReference>
<dbReference type="Pfam" id="PF14559">
    <property type="entry name" value="TPR_19"/>
    <property type="match status" value="1"/>
</dbReference>
<dbReference type="InterPro" id="IPR036779">
    <property type="entry name" value="LysM_dom_sf"/>
</dbReference>
<name>A0A831RH74_9GAMM</name>
<keyword evidence="3" id="KW-0812">Transmembrane</keyword>
<organism evidence="6">
    <name type="scientific">Sedimenticola thiotaurini</name>
    <dbReference type="NCBI Taxonomy" id="1543721"/>
    <lineage>
        <taxon>Bacteria</taxon>
        <taxon>Pseudomonadati</taxon>
        <taxon>Pseudomonadota</taxon>
        <taxon>Gammaproteobacteria</taxon>
        <taxon>Chromatiales</taxon>
        <taxon>Sedimenticolaceae</taxon>
        <taxon>Sedimenticola</taxon>
    </lineage>
</organism>
<reference evidence="6" key="1">
    <citation type="journal article" date="2020" name="mSystems">
        <title>Genome- and Community-Level Interaction Insights into Carbon Utilization and Element Cycling Functions of Hydrothermarchaeota in Hydrothermal Sediment.</title>
        <authorList>
            <person name="Zhou Z."/>
            <person name="Liu Y."/>
            <person name="Xu W."/>
            <person name="Pan J."/>
            <person name="Luo Z.H."/>
            <person name="Li M."/>
        </authorList>
    </citation>
    <scope>NUCLEOTIDE SEQUENCE [LARGE SCALE GENOMIC DNA]</scope>
    <source>
        <strain evidence="6">HyVt-443</strain>
    </source>
</reference>
<keyword evidence="4" id="KW-0732">Signal</keyword>
<keyword evidence="3" id="KW-1133">Transmembrane helix</keyword>
<protein>
    <recommendedName>
        <fullName evidence="5">FimV N-terminal domain-containing protein</fullName>
    </recommendedName>
</protein>
<dbReference type="Pfam" id="PF25800">
    <property type="entry name" value="FimV_N"/>
    <property type="match status" value="1"/>
</dbReference>
<dbReference type="Gene3D" id="3.10.350.10">
    <property type="entry name" value="LysM domain"/>
    <property type="match status" value="1"/>
</dbReference>
<dbReference type="SUPFAM" id="SSF48452">
    <property type="entry name" value="TPR-like"/>
    <property type="match status" value="1"/>
</dbReference>
<dbReference type="CDD" id="cd00118">
    <property type="entry name" value="LysM"/>
    <property type="match status" value="1"/>
</dbReference>
<feature type="region of interest" description="Disordered" evidence="2">
    <location>
        <begin position="253"/>
        <end position="285"/>
    </location>
</feature>
<feature type="region of interest" description="Disordered" evidence="2">
    <location>
        <begin position="374"/>
        <end position="482"/>
    </location>
</feature>
<dbReference type="Proteomes" id="UP000886251">
    <property type="component" value="Unassembled WGS sequence"/>
</dbReference>
<accession>A0A831RH74</accession>